<evidence type="ECO:0000259" key="1">
    <source>
        <dbReference type="Pfam" id="PF20056"/>
    </source>
</evidence>
<sequence>MRPLGSLMHHLRLVMRMAKSTGTDLVDAYDDGRLSQDEWAHMVQTCRGCQWSERCPGWLDEHEIAATVPATCPNRARFAALKAGQEMRQ</sequence>
<dbReference type="Pfam" id="PF20056">
    <property type="entry name" value="DUF6455"/>
    <property type="match status" value="1"/>
</dbReference>
<gene>
    <name evidence="2" type="ORF">ACFORG_09390</name>
</gene>
<dbReference type="Proteomes" id="UP001595629">
    <property type="component" value="Unassembled WGS sequence"/>
</dbReference>
<protein>
    <submittedName>
        <fullName evidence="2">DUF6455 family protein</fullName>
    </submittedName>
</protein>
<dbReference type="RefSeq" id="WP_386735163.1">
    <property type="nucleotide sequence ID" value="NZ_JBHRXI010000010.1"/>
</dbReference>
<feature type="domain" description="DUF6455" evidence="1">
    <location>
        <begin position="1"/>
        <end position="83"/>
    </location>
</feature>
<reference evidence="3" key="1">
    <citation type="journal article" date="2019" name="Int. J. Syst. Evol. Microbiol.">
        <title>The Global Catalogue of Microorganisms (GCM) 10K type strain sequencing project: providing services to taxonomists for standard genome sequencing and annotation.</title>
        <authorList>
            <consortium name="The Broad Institute Genomics Platform"/>
            <consortium name="The Broad Institute Genome Sequencing Center for Infectious Disease"/>
            <person name="Wu L."/>
            <person name="Ma J."/>
        </authorList>
    </citation>
    <scope>NUCLEOTIDE SEQUENCE [LARGE SCALE GENOMIC DNA]</scope>
    <source>
        <strain evidence="3">KCTC 42911</strain>
    </source>
</reference>
<comment type="caution">
    <text evidence="2">The sequence shown here is derived from an EMBL/GenBank/DDBJ whole genome shotgun (WGS) entry which is preliminary data.</text>
</comment>
<evidence type="ECO:0000313" key="2">
    <source>
        <dbReference type="EMBL" id="MFC3613969.1"/>
    </source>
</evidence>
<name>A0ABV7TGX0_9RHOB</name>
<proteinExistence type="predicted"/>
<dbReference type="EMBL" id="JBHRXI010000010">
    <property type="protein sequence ID" value="MFC3613969.1"/>
    <property type="molecule type" value="Genomic_DNA"/>
</dbReference>
<dbReference type="InterPro" id="IPR045601">
    <property type="entry name" value="DUF6455"/>
</dbReference>
<organism evidence="2 3">
    <name type="scientific">Lutimaribacter marinistellae</name>
    <dbReference type="NCBI Taxonomy" id="1820329"/>
    <lineage>
        <taxon>Bacteria</taxon>
        <taxon>Pseudomonadati</taxon>
        <taxon>Pseudomonadota</taxon>
        <taxon>Alphaproteobacteria</taxon>
        <taxon>Rhodobacterales</taxon>
        <taxon>Roseobacteraceae</taxon>
        <taxon>Lutimaribacter</taxon>
    </lineage>
</organism>
<keyword evidence="3" id="KW-1185">Reference proteome</keyword>
<evidence type="ECO:0000313" key="3">
    <source>
        <dbReference type="Proteomes" id="UP001595629"/>
    </source>
</evidence>
<accession>A0ABV7TGX0</accession>